<dbReference type="EMBL" id="CAQL01000698">
    <property type="protein sequence ID" value="CCQ56830.1"/>
    <property type="molecule type" value="Genomic_DNA"/>
</dbReference>
<reference evidence="2 3" key="1">
    <citation type="submission" date="2013-01" db="EMBL/GenBank/DDBJ databases">
        <authorList>
            <person name="Bench S."/>
        </authorList>
    </citation>
    <scope>NUCLEOTIDE SEQUENCE [LARGE SCALE GENOMIC DNA]</scope>
    <source>
        <strain evidence="2 3">WH 0005</strain>
    </source>
</reference>
<organism evidence="2 3">
    <name type="scientific">Crocosphaera watsonii WH 0005</name>
    <dbReference type="NCBI Taxonomy" id="423472"/>
    <lineage>
        <taxon>Bacteria</taxon>
        <taxon>Bacillati</taxon>
        <taxon>Cyanobacteriota</taxon>
        <taxon>Cyanophyceae</taxon>
        <taxon>Oscillatoriophycideae</taxon>
        <taxon>Chroococcales</taxon>
        <taxon>Aphanothecaceae</taxon>
        <taxon>Crocosphaera</taxon>
    </lineage>
</organism>
<evidence type="ECO:0000313" key="2">
    <source>
        <dbReference type="EMBL" id="CCQ56830.1"/>
    </source>
</evidence>
<proteinExistence type="predicted"/>
<name>T2IXJ0_CROWT</name>
<protein>
    <submittedName>
        <fullName evidence="2">Uncharacterized protein</fullName>
    </submittedName>
</protein>
<accession>T2IXJ0</accession>
<evidence type="ECO:0000313" key="3">
    <source>
        <dbReference type="Proteomes" id="UP000017981"/>
    </source>
</evidence>
<comment type="caution">
    <text evidence="2">The sequence shown here is derived from an EMBL/GenBank/DDBJ whole genome shotgun (WGS) entry which is preliminary data.</text>
</comment>
<dbReference type="Proteomes" id="UP000017981">
    <property type="component" value="Unassembled WGS sequence"/>
</dbReference>
<gene>
    <name evidence="2" type="ORF">CWATWH0005_4132</name>
</gene>
<reference evidence="2 3" key="2">
    <citation type="submission" date="2013-09" db="EMBL/GenBank/DDBJ databases">
        <title>Whole genome comparison of six Crocosphaera watsonii strains with differing phenotypes.</title>
        <authorList>
            <person name="Bench S.R."/>
            <person name="Heller P."/>
            <person name="Frank I."/>
            <person name="Arciniega M."/>
            <person name="Shilova I.N."/>
            <person name="Zehr J.P."/>
        </authorList>
    </citation>
    <scope>NUCLEOTIDE SEQUENCE [LARGE SCALE GENOMIC DNA]</scope>
    <source>
        <strain evidence="2 3">WH 0005</strain>
    </source>
</reference>
<feature type="coiled-coil region" evidence="1">
    <location>
        <begin position="2"/>
        <end position="29"/>
    </location>
</feature>
<keyword evidence="1" id="KW-0175">Coiled coil</keyword>
<evidence type="ECO:0000256" key="1">
    <source>
        <dbReference type="SAM" id="Coils"/>
    </source>
</evidence>
<sequence>MLEEYQGLINEISNTQQLLKNELKSALDDPPTPLLRGAIKPRVGKL</sequence>
<dbReference type="AlphaFoldDB" id="T2IXJ0"/>